<proteinExistence type="predicted"/>
<name>A0A8D8QF85_9HEMI</name>
<reference evidence="2" key="1">
    <citation type="submission" date="2021-05" db="EMBL/GenBank/DDBJ databases">
        <authorList>
            <person name="Alioto T."/>
            <person name="Alioto T."/>
            <person name="Gomez Garrido J."/>
        </authorList>
    </citation>
    <scope>NUCLEOTIDE SEQUENCE</scope>
</reference>
<dbReference type="InterPro" id="IPR014724">
    <property type="entry name" value="RNA_pol_RPB2_OB-fold"/>
</dbReference>
<keyword evidence="2" id="KW-0240">DNA-directed RNA polymerase</keyword>
<sequence>MCLKYSENGIEIVSNDVFSQKQIEEKKTKFGIIKIGEFVSSKDVLVGKMCPRGKHDFSPEEKLFKIVFSDNNFNYYEQPLCLPKNIYGTILNVDDFKLYSFDKNVLKILDIEQLVYITKNLNNCFYELFFWYIDNIRKYLYNNTVFLKKKILWGKSFLFKMLNSFFNKCRIFFFQK</sequence>
<evidence type="ECO:0000313" key="2">
    <source>
        <dbReference type="EMBL" id="CAG6630252.1"/>
    </source>
</evidence>
<dbReference type="InterPro" id="IPR007120">
    <property type="entry name" value="DNA-dir_RNAP_su2_dom"/>
</dbReference>
<dbReference type="GO" id="GO:0003677">
    <property type="term" value="F:DNA binding"/>
    <property type="evidence" value="ECO:0007669"/>
    <property type="project" value="InterPro"/>
</dbReference>
<dbReference type="GO" id="GO:0000428">
    <property type="term" value="C:DNA-directed RNA polymerase complex"/>
    <property type="evidence" value="ECO:0007669"/>
    <property type="project" value="UniProtKB-KW"/>
</dbReference>
<evidence type="ECO:0000259" key="1">
    <source>
        <dbReference type="Pfam" id="PF00562"/>
    </source>
</evidence>
<accession>A0A8D8QF85</accession>
<dbReference type="SUPFAM" id="SSF64484">
    <property type="entry name" value="beta and beta-prime subunits of DNA dependent RNA-polymerase"/>
    <property type="match status" value="1"/>
</dbReference>
<dbReference type="GO" id="GO:0006351">
    <property type="term" value="P:DNA-templated transcription"/>
    <property type="evidence" value="ECO:0007669"/>
    <property type="project" value="InterPro"/>
</dbReference>
<feature type="domain" description="DNA-directed RNA polymerase subunit 2 hybrid-binding" evidence="1">
    <location>
        <begin position="16"/>
        <end position="97"/>
    </location>
</feature>
<dbReference type="EMBL" id="HBUF01072963">
    <property type="protein sequence ID" value="CAG6630252.1"/>
    <property type="molecule type" value="Transcribed_RNA"/>
</dbReference>
<organism evidence="2">
    <name type="scientific">Cacopsylla melanoneura</name>
    <dbReference type="NCBI Taxonomy" id="428564"/>
    <lineage>
        <taxon>Eukaryota</taxon>
        <taxon>Metazoa</taxon>
        <taxon>Ecdysozoa</taxon>
        <taxon>Arthropoda</taxon>
        <taxon>Hexapoda</taxon>
        <taxon>Insecta</taxon>
        <taxon>Pterygota</taxon>
        <taxon>Neoptera</taxon>
        <taxon>Paraneoptera</taxon>
        <taxon>Hemiptera</taxon>
        <taxon>Sternorrhyncha</taxon>
        <taxon>Psylloidea</taxon>
        <taxon>Psyllidae</taxon>
        <taxon>Psyllinae</taxon>
        <taxon>Cacopsylla</taxon>
    </lineage>
</organism>
<dbReference type="Gene3D" id="2.40.50.150">
    <property type="match status" value="1"/>
</dbReference>
<dbReference type="Pfam" id="PF00562">
    <property type="entry name" value="RNA_pol_Rpb2_6"/>
    <property type="match status" value="1"/>
</dbReference>
<dbReference type="GO" id="GO:0003899">
    <property type="term" value="F:DNA-directed RNA polymerase activity"/>
    <property type="evidence" value="ECO:0007669"/>
    <property type="project" value="InterPro"/>
</dbReference>
<keyword evidence="2" id="KW-0804">Transcription</keyword>
<dbReference type="AlphaFoldDB" id="A0A8D8QF85"/>
<protein>
    <submittedName>
        <fullName evidence="2">DNA-directed RNA polymerase subunit beta</fullName>
    </submittedName>
</protein>